<protein>
    <submittedName>
        <fullName evidence="1">Uncharacterized protein</fullName>
    </submittedName>
</protein>
<keyword evidence="2" id="KW-1185">Reference proteome</keyword>
<sequence length="84" mass="9649">MIDKDLARFKFVDEDGTTYYYAEKHHLVKGLTEGGFSPIKMASYIVDSKGYFSKSRSFNTEIVNSILAIGRNEVEKLLDFMEKN</sequence>
<reference evidence="1 2" key="1">
    <citation type="submission" date="2020-06" db="EMBL/GenBank/DDBJ databases">
        <title>Characterization of Pseudomonas phiPsa374-like phages.</title>
        <authorList>
            <person name="Warring S."/>
            <person name="Malone L.M."/>
            <person name="Easingwood R.A."/>
            <person name="Rigano L."/>
            <person name="Frampton R.A."/>
            <person name="Lopez Acedo E."/>
            <person name="Templeton M.D."/>
            <person name="Kleffmann T."/>
            <person name="Bostina M."/>
            <person name="Fineran P.C."/>
        </authorList>
    </citation>
    <scope>NUCLEOTIDE SEQUENCE [LARGE SCALE GENOMIC DNA]</scope>
</reference>
<organism evidence="1 2">
    <name type="scientific">Pseudomonas phage phiPsa347</name>
    <dbReference type="NCBI Taxonomy" id="1460364"/>
    <lineage>
        <taxon>Viruses</taxon>
        <taxon>Duplodnaviria</taxon>
        <taxon>Heunggongvirae</taxon>
        <taxon>Uroviricota</taxon>
        <taxon>Caudoviricetes</taxon>
        <taxon>Vandenendeviridae</taxon>
        <taxon>Gorskivirinae</taxon>
        <taxon>Otagovirus</taxon>
        <taxon>Otagovirus psa347</taxon>
    </lineage>
</organism>
<dbReference type="EMBL" id="MT670420">
    <property type="protein sequence ID" value="QNO00491.1"/>
    <property type="molecule type" value="Genomic_DNA"/>
</dbReference>
<accession>A0A7G9V2I5</accession>
<proteinExistence type="predicted"/>
<name>A0A7G9V2I5_9CAUD</name>
<evidence type="ECO:0000313" key="2">
    <source>
        <dbReference type="Proteomes" id="UP000516214"/>
    </source>
</evidence>
<gene>
    <name evidence="1" type="ORF">phiPsa347_148</name>
</gene>
<evidence type="ECO:0000313" key="1">
    <source>
        <dbReference type="EMBL" id="QNO00491.1"/>
    </source>
</evidence>
<dbReference type="Proteomes" id="UP000516214">
    <property type="component" value="Segment"/>
</dbReference>